<evidence type="ECO:0000313" key="2">
    <source>
        <dbReference type="Proteomes" id="UP000053105"/>
    </source>
</evidence>
<proteinExistence type="predicted"/>
<gene>
    <name evidence="1" type="ORF">WN51_09813</name>
</gene>
<evidence type="ECO:0000313" key="1">
    <source>
        <dbReference type="EMBL" id="KOX77489.1"/>
    </source>
</evidence>
<dbReference type="AlphaFoldDB" id="A0A0M9A7K2"/>
<protein>
    <submittedName>
        <fullName evidence="1">Uncharacterized protein</fullName>
    </submittedName>
</protein>
<reference evidence="1 2" key="1">
    <citation type="submission" date="2015-07" db="EMBL/GenBank/DDBJ databases">
        <title>The genome of Melipona quadrifasciata.</title>
        <authorList>
            <person name="Pan H."/>
            <person name="Kapheim K."/>
        </authorList>
    </citation>
    <scope>NUCLEOTIDE SEQUENCE [LARGE SCALE GENOMIC DNA]</scope>
    <source>
        <strain evidence="1">0111107301</strain>
        <tissue evidence="1">Whole body</tissue>
    </source>
</reference>
<dbReference type="Proteomes" id="UP000053105">
    <property type="component" value="Unassembled WGS sequence"/>
</dbReference>
<accession>A0A0M9A7K2</accession>
<name>A0A0M9A7K2_9HYME</name>
<keyword evidence="2" id="KW-1185">Reference proteome</keyword>
<organism evidence="1 2">
    <name type="scientific">Melipona quadrifasciata</name>
    <dbReference type="NCBI Taxonomy" id="166423"/>
    <lineage>
        <taxon>Eukaryota</taxon>
        <taxon>Metazoa</taxon>
        <taxon>Ecdysozoa</taxon>
        <taxon>Arthropoda</taxon>
        <taxon>Hexapoda</taxon>
        <taxon>Insecta</taxon>
        <taxon>Pterygota</taxon>
        <taxon>Neoptera</taxon>
        <taxon>Endopterygota</taxon>
        <taxon>Hymenoptera</taxon>
        <taxon>Apocrita</taxon>
        <taxon>Aculeata</taxon>
        <taxon>Apoidea</taxon>
        <taxon>Anthophila</taxon>
        <taxon>Apidae</taxon>
        <taxon>Melipona</taxon>
    </lineage>
</organism>
<dbReference type="EMBL" id="KQ435732">
    <property type="protein sequence ID" value="KOX77489.1"/>
    <property type="molecule type" value="Genomic_DNA"/>
</dbReference>
<sequence>MLLILGECKRNAREAERHYSSAQTFYKDNYHPYKMSKHLQHLRETESQRRFHFIVWLVISHEDNREISNYILWTNE</sequence>